<sequence length="82" mass="9385">MLLPPRKKRVNPALSPELTQVIDGYIIFFGMTYLSVFVEEGMWLYFGYLNKHKHAKSDSKKQAVNKKALGSTGLLTLLCYFK</sequence>
<evidence type="ECO:0000313" key="2">
    <source>
        <dbReference type="EMBL" id="AFZ10922.1"/>
    </source>
</evidence>
<evidence type="ECO:0000313" key="3">
    <source>
        <dbReference type="Proteomes" id="UP000010478"/>
    </source>
</evidence>
<dbReference type="AlphaFoldDB" id="K9VTW7"/>
<name>K9VTW7_9CYAN</name>
<dbReference type="HOGENOM" id="CLU_2555029_0_0_3"/>
<keyword evidence="2" id="KW-0645">Protease</keyword>
<dbReference type="EMBL" id="CP003617">
    <property type="protein sequence ID" value="AFZ10922.1"/>
    <property type="molecule type" value="Genomic_DNA"/>
</dbReference>
<reference evidence="2 3" key="1">
    <citation type="submission" date="2012-05" db="EMBL/GenBank/DDBJ databases">
        <title>Finished plasmid 3 of genome of Oscillatoria sp. PCC 7112.</title>
        <authorList>
            <consortium name="US DOE Joint Genome Institute"/>
            <person name="Gugger M."/>
            <person name="Coursin T."/>
            <person name="Rippka R."/>
            <person name="Tandeau De Marsac N."/>
            <person name="Huntemann M."/>
            <person name="Wei C.-L."/>
            <person name="Han J."/>
            <person name="Detter J.C."/>
            <person name="Han C."/>
            <person name="Tapia R."/>
            <person name="Davenport K."/>
            <person name="Daligault H."/>
            <person name="Erkkila T."/>
            <person name="Gu W."/>
            <person name="Munk A.C.C."/>
            <person name="Teshima H."/>
            <person name="Xu Y."/>
            <person name="Chain P."/>
            <person name="Chen A."/>
            <person name="Krypides N."/>
            <person name="Mavromatis K."/>
            <person name="Markowitz V."/>
            <person name="Szeto E."/>
            <person name="Ivanova N."/>
            <person name="Mikhailova N."/>
            <person name="Ovchinnikova G."/>
            <person name="Pagani I."/>
            <person name="Pati A."/>
            <person name="Goodwin L."/>
            <person name="Peters L."/>
            <person name="Pitluck S."/>
            <person name="Woyke T."/>
            <person name="Kerfeld C."/>
        </authorList>
    </citation>
    <scope>NUCLEOTIDE SEQUENCE [LARGE SCALE GENOMIC DNA]</scope>
    <source>
        <strain evidence="2 3">PCC 7112</strain>
        <plasmid evidence="2 3">pOSC7112.03</plasmid>
    </source>
</reference>
<keyword evidence="1" id="KW-0472">Membrane</keyword>
<organism evidence="2 3">
    <name type="scientific">Phormidium nigroviride PCC 7112</name>
    <dbReference type="NCBI Taxonomy" id="179408"/>
    <lineage>
        <taxon>Bacteria</taxon>
        <taxon>Bacillati</taxon>
        <taxon>Cyanobacteriota</taxon>
        <taxon>Cyanophyceae</taxon>
        <taxon>Oscillatoriophycideae</taxon>
        <taxon>Oscillatoriales</taxon>
        <taxon>Oscillatoriaceae</taxon>
        <taxon>Phormidium</taxon>
    </lineage>
</organism>
<evidence type="ECO:0000256" key="1">
    <source>
        <dbReference type="SAM" id="Phobius"/>
    </source>
</evidence>
<keyword evidence="1" id="KW-0812">Transmembrane</keyword>
<proteinExistence type="predicted"/>
<dbReference type="GO" id="GO:0006508">
    <property type="term" value="P:proteolysis"/>
    <property type="evidence" value="ECO:0007669"/>
    <property type="project" value="UniProtKB-KW"/>
</dbReference>
<dbReference type="Proteomes" id="UP000010478">
    <property type="component" value="Plasmid pOSC7112.03"/>
</dbReference>
<accession>K9VTW7</accession>
<keyword evidence="3" id="KW-1185">Reference proteome</keyword>
<keyword evidence="2" id="KW-0614">Plasmid</keyword>
<dbReference type="KEGG" id="oni:Osc7112_6837"/>
<geneLocation type="plasmid" evidence="2 3">
    <name>pOSC7112.03</name>
</geneLocation>
<dbReference type="GO" id="GO:0008233">
    <property type="term" value="F:peptidase activity"/>
    <property type="evidence" value="ECO:0007669"/>
    <property type="project" value="UniProtKB-KW"/>
</dbReference>
<protein>
    <submittedName>
        <fullName evidence="2">Protease HtpX</fullName>
    </submittedName>
</protein>
<gene>
    <name evidence="2" type="ORF">Osc7112_6837</name>
</gene>
<keyword evidence="1" id="KW-1133">Transmembrane helix</keyword>
<keyword evidence="2" id="KW-0378">Hydrolase</keyword>
<feature type="transmembrane region" description="Helical" evidence="1">
    <location>
        <begin position="25"/>
        <end position="46"/>
    </location>
</feature>